<evidence type="ECO:0000313" key="2">
    <source>
        <dbReference type="Proteomes" id="UP000247480"/>
    </source>
</evidence>
<evidence type="ECO:0000313" key="1">
    <source>
        <dbReference type="EMBL" id="GBH10048.1"/>
    </source>
</evidence>
<protein>
    <submittedName>
        <fullName evidence="1">Transketolase</fullName>
    </submittedName>
</protein>
<organism evidence="1 2">
    <name type="scientific">Pseudomonas syringae pv. actinidiae</name>
    <dbReference type="NCBI Taxonomy" id="103796"/>
    <lineage>
        <taxon>Bacteria</taxon>
        <taxon>Pseudomonadati</taxon>
        <taxon>Pseudomonadota</taxon>
        <taxon>Gammaproteobacteria</taxon>
        <taxon>Pseudomonadales</taxon>
        <taxon>Pseudomonadaceae</taxon>
        <taxon>Pseudomonas</taxon>
        <taxon>Pseudomonas syringae</taxon>
    </lineage>
</organism>
<accession>A0A2V0QHH9</accession>
<gene>
    <name evidence="1" type="ORF">KPSA1_03457</name>
</gene>
<proteinExistence type="predicted"/>
<sequence length="92" mass="10133">MERPALLVIDFRAALSFAPYLHACSRPPLVVFYPFSTRDMSGYLAQMKSTNARTFGAVRRLEVCSTQSSGSAPDIVPHCTNSPLASWLHAMD</sequence>
<dbReference type="EMBL" id="BGJZ01000146">
    <property type="protein sequence ID" value="GBH10048.1"/>
    <property type="molecule type" value="Genomic_DNA"/>
</dbReference>
<comment type="caution">
    <text evidence="1">The sequence shown here is derived from an EMBL/GenBank/DDBJ whole genome shotgun (WGS) entry which is preliminary data.</text>
</comment>
<dbReference type="Proteomes" id="UP000247480">
    <property type="component" value="Unassembled WGS sequence"/>
</dbReference>
<dbReference type="AlphaFoldDB" id="A0A2V0QHH9"/>
<name>A0A2V0QHH9_PSESF</name>
<reference evidence="1 2" key="1">
    <citation type="submission" date="2018-04" db="EMBL/GenBank/DDBJ databases">
        <title>Draft genome sequence of Pseudomonas syringae pv. actinidiae biovar 1 strains isolated from kiwifruit in Kagawa prefecture.</title>
        <authorList>
            <person name="Tabuchi M."/>
            <person name="Saito M."/>
            <person name="Fujiwara S."/>
            <person name="Sasa N."/>
            <person name="Akimitsu K."/>
            <person name="Gomi K."/>
            <person name="Konishi-Sugita S."/>
            <person name="Hamano K."/>
            <person name="Kataoka I."/>
        </authorList>
    </citation>
    <scope>NUCLEOTIDE SEQUENCE [LARGE SCALE GENOMIC DNA]</scope>
    <source>
        <strain evidence="1 2">MAFF212206</strain>
    </source>
</reference>